<evidence type="ECO:0000256" key="7">
    <source>
        <dbReference type="ARBA" id="ARBA00023136"/>
    </source>
</evidence>
<sequence>MIESLGGPIIAMLLFIMPMYAIKKVPAMRKYSGAISNVFVVIIGLISMSAIFYSLAQ</sequence>
<keyword evidence="5 8" id="KW-0812">Transmembrane</keyword>
<dbReference type="GO" id="GO:0005886">
    <property type="term" value="C:plasma membrane"/>
    <property type="evidence" value="ECO:0007669"/>
    <property type="project" value="UniProtKB-SubCell"/>
</dbReference>
<dbReference type="PANTHER" id="PTHR35334">
    <property type="entry name" value="SERINE TRANSPORTER"/>
    <property type="match status" value="1"/>
</dbReference>
<keyword evidence="4" id="KW-0997">Cell inner membrane</keyword>
<evidence type="ECO:0000313" key="9">
    <source>
        <dbReference type="EMBL" id="GAL03766.1"/>
    </source>
</evidence>
<keyword evidence="6 8" id="KW-1133">Transmembrane helix</keyword>
<dbReference type="Proteomes" id="UP000029227">
    <property type="component" value="Unassembled WGS sequence"/>
</dbReference>
<gene>
    <name evidence="9" type="ORF">JCM19237_6660</name>
</gene>
<comment type="caution">
    <text evidence="9">The sequence shown here is derived from an EMBL/GenBank/DDBJ whole genome shotgun (WGS) entry which is preliminary data.</text>
</comment>
<evidence type="ECO:0000256" key="5">
    <source>
        <dbReference type="ARBA" id="ARBA00022692"/>
    </source>
</evidence>
<evidence type="ECO:0000256" key="3">
    <source>
        <dbReference type="ARBA" id="ARBA00022475"/>
    </source>
</evidence>
<feature type="transmembrane region" description="Helical" evidence="8">
    <location>
        <begin position="34"/>
        <end position="56"/>
    </location>
</feature>
<organism evidence="9 10">
    <name type="scientific">Photobacterium aphoticum</name>
    <dbReference type="NCBI Taxonomy" id="754436"/>
    <lineage>
        <taxon>Bacteria</taxon>
        <taxon>Pseudomonadati</taxon>
        <taxon>Pseudomonadota</taxon>
        <taxon>Gammaproteobacteria</taxon>
        <taxon>Vibrionales</taxon>
        <taxon>Vibrionaceae</taxon>
        <taxon>Photobacterium</taxon>
    </lineage>
</organism>
<dbReference type="STRING" id="754436.JCM19237_6660"/>
<accession>A0A090QLG2</accession>
<evidence type="ECO:0000256" key="4">
    <source>
        <dbReference type="ARBA" id="ARBA00022519"/>
    </source>
</evidence>
<evidence type="ECO:0000313" key="10">
    <source>
        <dbReference type="Proteomes" id="UP000029227"/>
    </source>
</evidence>
<dbReference type="EMBL" id="BBMN01000002">
    <property type="protein sequence ID" value="GAL03766.1"/>
    <property type="molecule type" value="Genomic_DNA"/>
</dbReference>
<dbReference type="PANTHER" id="PTHR35334:SF2">
    <property type="entry name" value="SERINE TRANSPORTER SDAC"/>
    <property type="match status" value="1"/>
</dbReference>
<dbReference type="eggNOG" id="COG0814">
    <property type="taxonomic scope" value="Bacteria"/>
</dbReference>
<name>A0A090QLG2_9GAMM</name>
<evidence type="ECO:0000256" key="2">
    <source>
        <dbReference type="ARBA" id="ARBA00022448"/>
    </source>
</evidence>
<reference evidence="9 10" key="1">
    <citation type="journal article" date="2014" name="Genome Announc.">
        <title>Draft Genome Sequences of Two Vibrionaceae Species, Vibrio ponticus C121 and Photobacterium aphoticum C119, Isolated as Coral Reef Microbiota.</title>
        <authorList>
            <person name="Al-saari N."/>
            <person name="Meirelles P.M."/>
            <person name="Mino S."/>
            <person name="Suda W."/>
            <person name="Oshima K."/>
            <person name="Hattori M."/>
            <person name="Ohkuma M."/>
            <person name="Thompson F.L."/>
            <person name="Gomez-Gil B."/>
            <person name="Sawabe T."/>
            <person name="Sawabe T."/>
        </authorList>
    </citation>
    <scope>NUCLEOTIDE SEQUENCE [LARGE SCALE GENOMIC DNA]</scope>
    <source>
        <strain evidence="9 10">JCM 19237</strain>
    </source>
</reference>
<dbReference type="AlphaFoldDB" id="A0A090QLG2"/>
<dbReference type="GO" id="GO:0003333">
    <property type="term" value="P:amino acid transmembrane transport"/>
    <property type="evidence" value="ECO:0007669"/>
    <property type="project" value="InterPro"/>
</dbReference>
<protein>
    <submittedName>
        <fullName evidence="9">Serine transporter</fullName>
    </submittedName>
</protein>
<keyword evidence="7 8" id="KW-0472">Membrane</keyword>
<comment type="subcellular location">
    <subcellularLocation>
        <location evidence="1">Cell inner membrane</location>
        <topology evidence="1">Multi-pass membrane protein</topology>
    </subcellularLocation>
</comment>
<dbReference type="InterPro" id="IPR018227">
    <property type="entry name" value="Amino_acid_transport_2"/>
</dbReference>
<keyword evidence="2" id="KW-0813">Transport</keyword>
<keyword evidence="3" id="KW-1003">Cell membrane</keyword>
<evidence type="ECO:0000256" key="8">
    <source>
        <dbReference type="SAM" id="Phobius"/>
    </source>
</evidence>
<feature type="transmembrane region" description="Helical" evidence="8">
    <location>
        <begin position="6"/>
        <end position="22"/>
    </location>
</feature>
<evidence type="ECO:0000256" key="6">
    <source>
        <dbReference type="ARBA" id="ARBA00022989"/>
    </source>
</evidence>
<evidence type="ECO:0000256" key="1">
    <source>
        <dbReference type="ARBA" id="ARBA00004429"/>
    </source>
</evidence>
<proteinExistence type="predicted"/>